<proteinExistence type="predicted"/>
<name>A0A813W4G2_ADIRI</name>
<accession>A0A813W4G2</accession>
<dbReference type="PANTHER" id="PTHR35970:SF1">
    <property type="entry name" value="SODIUM CHANNEL AND CLATHRIN LINKER 1"/>
    <property type="match status" value="1"/>
</dbReference>
<dbReference type="EMBL" id="CAJNOJ010000022">
    <property type="protein sequence ID" value="CAF0849831.1"/>
    <property type="molecule type" value="Genomic_DNA"/>
</dbReference>
<comment type="caution">
    <text evidence="2">The sequence shown here is derived from an EMBL/GenBank/DDBJ whole genome shotgun (WGS) entry which is preliminary data.</text>
</comment>
<feature type="coiled-coil region" evidence="1">
    <location>
        <begin position="150"/>
        <end position="254"/>
    </location>
</feature>
<dbReference type="AlphaFoldDB" id="A0A813W4G2"/>
<dbReference type="GO" id="GO:0045162">
    <property type="term" value="P:clustering of voltage-gated sodium channels"/>
    <property type="evidence" value="ECO:0007669"/>
    <property type="project" value="InterPro"/>
</dbReference>
<organism evidence="2 3">
    <name type="scientific">Adineta ricciae</name>
    <name type="common">Rotifer</name>
    <dbReference type="NCBI Taxonomy" id="249248"/>
    <lineage>
        <taxon>Eukaryota</taxon>
        <taxon>Metazoa</taxon>
        <taxon>Spiralia</taxon>
        <taxon>Gnathifera</taxon>
        <taxon>Rotifera</taxon>
        <taxon>Eurotatoria</taxon>
        <taxon>Bdelloidea</taxon>
        <taxon>Adinetida</taxon>
        <taxon>Adinetidae</taxon>
        <taxon>Adineta</taxon>
    </lineage>
</organism>
<dbReference type="PANTHER" id="PTHR35970">
    <property type="entry name" value="SODIUM CHANNEL AND CLATHRIN LINKER 1"/>
    <property type="match status" value="1"/>
</dbReference>
<keyword evidence="1" id="KW-0175">Coiled coil</keyword>
<protein>
    <submittedName>
        <fullName evidence="2">Uncharacterized protein</fullName>
    </submittedName>
</protein>
<gene>
    <name evidence="2" type="ORF">EDS130_LOCUS7256</name>
</gene>
<feature type="coiled-coil region" evidence="1">
    <location>
        <begin position="386"/>
        <end position="587"/>
    </location>
</feature>
<dbReference type="GO" id="GO:0060271">
    <property type="term" value="P:cilium assembly"/>
    <property type="evidence" value="ECO:0007669"/>
    <property type="project" value="TreeGrafter"/>
</dbReference>
<dbReference type="InterPro" id="IPR038911">
    <property type="entry name" value="SCLT1"/>
</dbReference>
<evidence type="ECO:0000313" key="3">
    <source>
        <dbReference type="Proteomes" id="UP000663852"/>
    </source>
</evidence>
<reference evidence="2" key="1">
    <citation type="submission" date="2021-02" db="EMBL/GenBank/DDBJ databases">
        <authorList>
            <person name="Nowell W R."/>
        </authorList>
    </citation>
    <scope>NUCLEOTIDE SEQUENCE</scope>
</reference>
<feature type="coiled-coil region" evidence="1">
    <location>
        <begin position="5"/>
        <end position="99"/>
    </location>
</feature>
<dbReference type="Proteomes" id="UP000663852">
    <property type="component" value="Unassembled WGS sequence"/>
</dbReference>
<dbReference type="OrthoDB" id="551053at2759"/>
<evidence type="ECO:0000256" key="1">
    <source>
        <dbReference type="SAM" id="Coils"/>
    </source>
</evidence>
<dbReference type="Gene3D" id="1.20.5.1700">
    <property type="match status" value="1"/>
</dbReference>
<feature type="coiled-coil region" evidence="1">
    <location>
        <begin position="298"/>
        <end position="332"/>
    </location>
</feature>
<evidence type="ECO:0000313" key="2">
    <source>
        <dbReference type="EMBL" id="CAF0849831.1"/>
    </source>
</evidence>
<sequence>MNTNQNELNIDATQLRSQINAFQSELETIRTKVQRLTDENDSLRNELRRTKEEKLPGSRADTLSNLNSNPVIEIQKQKIEALEEERNNAMRLYEESKQHIFQLEAENNDLKDPLKPYLIKFEMQGKQAQEEHARAEVQLAQEIHMIREELLKRSRELTNAQLRVKELERQNEHLQAEVYRKQDDLRNHLKKENGYDGTFVAFQSSIDALEVRLEHAARDKENALQQRDDMETKLKDLIQQNHSLQEKLNDTMEQLQHQVHFQTTVEHTDNTNGHDQHTHEQMHRTINELIEQAAVKTRSAVEEVRKQYNENLERIMQEYNDMEAELNKKQIEFDKCLRSKRTVEDELEKILQERRFNLEKSTIDNEDLGKRCFHAERERDENQLKLEQIQQSYKLLQQSFEAEKANHQLKQKELTDRLQKINNDLEKMTLDYTSTFTELNELKKRLSTNQNEQTLLQRRITELIKRHEEQMVEKEADCLSRLKQRDEINRTTFNELRNLVNRQQRMIVKYKEECHTIASQSELKMSELKQKMDNLRGRNEQLQSEIGDVKRKEAETERLLAKNANRIKTLEQSLHDTEEQAIEASRRAAKQLVRDRLAITQGDHYSYSAYRPNHSTSLFNLTSFSPPIAPPTESIEHPSDEK</sequence>
<dbReference type="GO" id="GO:0005814">
    <property type="term" value="C:centriole"/>
    <property type="evidence" value="ECO:0007669"/>
    <property type="project" value="TreeGrafter"/>
</dbReference>